<accession>A0A2G9SLD3</accession>
<dbReference type="AlphaFoldDB" id="A0A2G9SLD3"/>
<evidence type="ECO:0000313" key="1">
    <source>
        <dbReference type="EMBL" id="PIO40999.1"/>
    </source>
</evidence>
<sequence length="66" mass="7381">MRSYNPGPDVFIICITSIMQTSQKKNELRNWPAAPGTGSATSLQILQKIFGKWAFLQLRPAKTEVT</sequence>
<reference evidence="1" key="1">
    <citation type="submission" date="2017-08" db="EMBL/GenBank/DDBJ databases">
        <title>Assembly of the North American Bullfrog Genome.</title>
        <authorList>
            <person name="Warren R.L."/>
            <person name="Vandervalk B.P."/>
            <person name="Kucuk E."/>
            <person name="Birol I."/>
            <person name="Helbing C."/>
            <person name="Pandoh P."/>
            <person name="Behsaz B."/>
            <person name="Mohamadi H."/>
            <person name="Chu J."/>
            <person name="Jackman S."/>
            <person name="Hammond S.A."/>
            <person name="Veldhoen N."/>
            <person name="Kirk H."/>
            <person name="Zhao Y."/>
            <person name="Coope R."/>
            <person name="Pleasance S."/>
            <person name="Moore R."/>
            <person name="Holt R."/>
        </authorList>
    </citation>
    <scope>NUCLEOTIDE SEQUENCE</scope>
    <source>
        <strain evidence="1">Bruno</strain>
        <tissue evidence="1">Liver</tissue>
    </source>
</reference>
<name>A0A2G9SLD3_AQUCT</name>
<organism evidence="1">
    <name type="scientific">Aquarana catesbeiana</name>
    <name type="common">American bullfrog</name>
    <name type="synonym">Rana catesbeiana</name>
    <dbReference type="NCBI Taxonomy" id="8400"/>
    <lineage>
        <taxon>Eukaryota</taxon>
        <taxon>Metazoa</taxon>
        <taxon>Chordata</taxon>
        <taxon>Craniata</taxon>
        <taxon>Vertebrata</taxon>
        <taxon>Euteleostomi</taxon>
        <taxon>Amphibia</taxon>
        <taxon>Batrachia</taxon>
        <taxon>Anura</taxon>
        <taxon>Neobatrachia</taxon>
        <taxon>Ranoidea</taxon>
        <taxon>Ranidae</taxon>
        <taxon>Aquarana</taxon>
    </lineage>
</organism>
<dbReference type="EMBL" id="KV923005">
    <property type="protein sequence ID" value="PIO40999.1"/>
    <property type="molecule type" value="Genomic_DNA"/>
</dbReference>
<proteinExistence type="predicted"/>
<protein>
    <submittedName>
        <fullName evidence="1">Uncharacterized protein</fullName>
    </submittedName>
</protein>
<gene>
    <name evidence="1" type="ORF">AB205_0049360</name>
</gene>